<dbReference type="InterPro" id="IPR025227">
    <property type="entry name" value="DUF4169"/>
</dbReference>
<dbReference type="EMBL" id="JAGXTP010000001">
    <property type="protein sequence ID" value="MBS3848456.1"/>
    <property type="molecule type" value="Genomic_DNA"/>
</dbReference>
<sequence length="60" mass="6977">MAEIINLQKVRKQRARTEKAEQAEQNRIKFGRTKAEKQLTAAEQALADKRIDGHKRDDED</sequence>
<dbReference type="Proteomes" id="UP000678281">
    <property type="component" value="Unassembled WGS sequence"/>
</dbReference>
<proteinExistence type="predicted"/>
<feature type="region of interest" description="Disordered" evidence="1">
    <location>
        <begin position="1"/>
        <end position="36"/>
    </location>
</feature>
<protein>
    <submittedName>
        <fullName evidence="2">DUF4169 family protein</fullName>
    </submittedName>
</protein>
<evidence type="ECO:0000313" key="2">
    <source>
        <dbReference type="EMBL" id="MBS3848456.1"/>
    </source>
</evidence>
<gene>
    <name evidence="2" type="ORF">KD146_07055</name>
</gene>
<reference evidence="2" key="1">
    <citation type="submission" date="2021-04" db="EMBL/GenBank/DDBJ databases">
        <title>Devosia litorisediminis sp. nov., isolated from a sand dune.</title>
        <authorList>
            <person name="Park S."/>
            <person name="Yoon J.-H."/>
        </authorList>
    </citation>
    <scope>NUCLEOTIDE SEQUENCE</scope>
    <source>
        <strain evidence="2">BSSL-BM10</strain>
    </source>
</reference>
<accession>A0A942E6K9</accession>
<dbReference type="AlphaFoldDB" id="A0A942E6K9"/>
<dbReference type="Pfam" id="PF13770">
    <property type="entry name" value="DUF4169"/>
    <property type="match status" value="1"/>
</dbReference>
<organism evidence="2 3">
    <name type="scientific">Devosia litorisediminis</name>
    <dbReference type="NCBI Taxonomy" id="2829817"/>
    <lineage>
        <taxon>Bacteria</taxon>
        <taxon>Pseudomonadati</taxon>
        <taxon>Pseudomonadota</taxon>
        <taxon>Alphaproteobacteria</taxon>
        <taxon>Hyphomicrobiales</taxon>
        <taxon>Devosiaceae</taxon>
        <taxon>Devosia</taxon>
    </lineage>
</organism>
<keyword evidence="3" id="KW-1185">Reference proteome</keyword>
<evidence type="ECO:0000313" key="3">
    <source>
        <dbReference type="Proteomes" id="UP000678281"/>
    </source>
</evidence>
<evidence type="ECO:0000256" key="1">
    <source>
        <dbReference type="SAM" id="MobiDB-lite"/>
    </source>
</evidence>
<dbReference type="RefSeq" id="WP_212658002.1">
    <property type="nucleotide sequence ID" value="NZ_JAGXTP010000001.1"/>
</dbReference>
<comment type="caution">
    <text evidence="2">The sequence shown here is derived from an EMBL/GenBank/DDBJ whole genome shotgun (WGS) entry which is preliminary data.</text>
</comment>
<name>A0A942E6K9_9HYPH</name>
<feature type="compositionally biased region" description="Basic and acidic residues" evidence="1">
    <location>
        <begin position="15"/>
        <end position="36"/>
    </location>
</feature>